<keyword evidence="1" id="KW-0472">Membrane</keyword>
<feature type="transmembrane region" description="Helical" evidence="1">
    <location>
        <begin position="148"/>
        <end position="168"/>
    </location>
</feature>
<dbReference type="Gene3D" id="1.20.144.10">
    <property type="entry name" value="Phosphatidic acid phosphatase type 2/haloperoxidase"/>
    <property type="match status" value="1"/>
</dbReference>
<gene>
    <name evidence="3" type="ORF">SAMN06296429_104149</name>
</gene>
<sequence length="200" mass="21143">MGSRQWRLALGCAVGFVVVYVGAVVAESGQQIDNQVFGAAQQFGGGSVAILLPWVARRLVPAALVVAVVVAALVRWRWDRRRVLEVAAFVVVSVVVSRLLRDPVLWRPVYSGEGYAYPFNTFPSTHVTLVAALLVAVRLLLPRRPRGLVVALGLVLVLAMVGNVVGLAHRPSDTLGSILVVGTVAGVVFGVSARADAVSS</sequence>
<evidence type="ECO:0000259" key="2">
    <source>
        <dbReference type="Pfam" id="PF01569"/>
    </source>
</evidence>
<organism evidence="3 4">
    <name type="scientific">Janibacter indicus</name>
    <dbReference type="NCBI Taxonomy" id="857417"/>
    <lineage>
        <taxon>Bacteria</taxon>
        <taxon>Bacillati</taxon>
        <taxon>Actinomycetota</taxon>
        <taxon>Actinomycetes</taxon>
        <taxon>Micrococcales</taxon>
        <taxon>Intrasporangiaceae</taxon>
        <taxon>Janibacter</taxon>
    </lineage>
</organism>
<dbReference type="RefSeq" id="WP_143445457.1">
    <property type="nucleotide sequence ID" value="NZ_FWXN01000004.1"/>
</dbReference>
<accession>A0A1W1ZQ13</accession>
<feature type="transmembrane region" description="Helical" evidence="1">
    <location>
        <begin position="59"/>
        <end position="76"/>
    </location>
</feature>
<feature type="domain" description="Phosphatidic acid phosphatase type 2/haloperoxidase" evidence="2">
    <location>
        <begin position="115"/>
        <end position="189"/>
    </location>
</feature>
<dbReference type="Pfam" id="PF01569">
    <property type="entry name" value="PAP2"/>
    <property type="match status" value="1"/>
</dbReference>
<dbReference type="InterPro" id="IPR000326">
    <property type="entry name" value="PAP2/HPO"/>
</dbReference>
<dbReference type="AlphaFoldDB" id="A0A1W1ZQ13"/>
<proteinExistence type="predicted"/>
<name>A0A1W1ZQ13_9MICO</name>
<keyword evidence="1" id="KW-0812">Transmembrane</keyword>
<dbReference type="EMBL" id="FWXN01000004">
    <property type="protein sequence ID" value="SMC50494.1"/>
    <property type="molecule type" value="Genomic_DNA"/>
</dbReference>
<evidence type="ECO:0000313" key="3">
    <source>
        <dbReference type="EMBL" id="SMC50494.1"/>
    </source>
</evidence>
<evidence type="ECO:0000313" key="4">
    <source>
        <dbReference type="Proteomes" id="UP000192634"/>
    </source>
</evidence>
<feature type="transmembrane region" description="Helical" evidence="1">
    <location>
        <begin position="83"/>
        <end position="101"/>
    </location>
</feature>
<dbReference type="SUPFAM" id="SSF48317">
    <property type="entry name" value="Acid phosphatase/Vanadium-dependent haloperoxidase"/>
    <property type="match status" value="1"/>
</dbReference>
<feature type="transmembrane region" description="Helical" evidence="1">
    <location>
        <begin position="121"/>
        <end position="141"/>
    </location>
</feature>
<protein>
    <submittedName>
        <fullName evidence="3">PAP2 superfamily protein</fullName>
    </submittedName>
</protein>
<keyword evidence="1" id="KW-1133">Transmembrane helix</keyword>
<evidence type="ECO:0000256" key="1">
    <source>
        <dbReference type="SAM" id="Phobius"/>
    </source>
</evidence>
<dbReference type="Proteomes" id="UP000192634">
    <property type="component" value="Unassembled WGS sequence"/>
</dbReference>
<dbReference type="InterPro" id="IPR036938">
    <property type="entry name" value="PAP2/HPO_sf"/>
</dbReference>
<reference evidence="3 4" key="1">
    <citation type="submission" date="2017-04" db="EMBL/GenBank/DDBJ databases">
        <authorList>
            <person name="Afonso C.L."/>
            <person name="Miller P.J."/>
            <person name="Scott M.A."/>
            <person name="Spackman E."/>
            <person name="Goraichik I."/>
            <person name="Dimitrov K.M."/>
            <person name="Suarez D.L."/>
            <person name="Swayne D.E."/>
        </authorList>
    </citation>
    <scope>NUCLEOTIDE SEQUENCE [LARGE SCALE GENOMIC DNA]</scope>
    <source>
        <strain evidence="3 4">CGMCC 1.12511</strain>
    </source>
</reference>
<feature type="transmembrane region" description="Helical" evidence="1">
    <location>
        <begin position="174"/>
        <end position="193"/>
    </location>
</feature>